<organism evidence="1 2">
    <name type="scientific">Corynebacterium deserti GIMN1.010</name>
    <dbReference type="NCBI Taxonomy" id="931089"/>
    <lineage>
        <taxon>Bacteria</taxon>
        <taxon>Bacillati</taxon>
        <taxon>Actinomycetota</taxon>
        <taxon>Actinomycetes</taxon>
        <taxon>Mycobacteriales</taxon>
        <taxon>Corynebacteriaceae</taxon>
        <taxon>Corynebacterium</taxon>
    </lineage>
</organism>
<dbReference type="STRING" id="931089.CDES_01320"/>
<name>A0A0M4CHK0_9CORY</name>
<evidence type="ECO:0000313" key="1">
    <source>
        <dbReference type="EMBL" id="ALC04738.1"/>
    </source>
</evidence>
<accession>A0A0M4CHK0</accession>
<gene>
    <name evidence="1" type="ORF">CDES_01320</name>
</gene>
<dbReference type="AlphaFoldDB" id="A0A0M4CHK0"/>
<dbReference type="Proteomes" id="UP000068067">
    <property type="component" value="Chromosome"/>
</dbReference>
<protein>
    <recommendedName>
        <fullName evidence="3">Suppressor of fused-like domain-containing protein</fullName>
    </recommendedName>
</protein>
<sequence>MNTAETAHWLNGLLPGEPEFHQVGAFRVAGYTLGEESIACSVDFGRVNTGLYTEEVVEVRSELLCLARAEASVPGRAVGAAATLLFDASLQSSRDSTLIPMHAQPGQLLPGVGIMANLPQEGYTVVHGILADPRIWGEQIPLVREQAGEVTAEAPDVPGEHGRLTLPLQLILLTESEFATAVSEGGDVLFAQMAEQQVDLLDLHR</sequence>
<proteinExistence type="predicted"/>
<reference evidence="1 2" key="1">
    <citation type="submission" date="2014-08" db="EMBL/GenBank/DDBJ databases">
        <title>Complete genome sequence of Corynebacterium deserti GIMN1.010 (=DSM 45689), isolated from desert sand in western China.</title>
        <authorList>
            <person name="Ruckert C."/>
            <person name="Albersmeier A."/>
            <person name="Kalinowski J."/>
        </authorList>
    </citation>
    <scope>NUCLEOTIDE SEQUENCE [LARGE SCALE GENOMIC DNA]</scope>
    <source>
        <strain evidence="1 2">GIMN1.010</strain>
    </source>
</reference>
<evidence type="ECO:0008006" key="3">
    <source>
        <dbReference type="Google" id="ProtNLM"/>
    </source>
</evidence>
<dbReference type="PATRIC" id="fig|931089.4.peg.267"/>
<keyword evidence="2" id="KW-1185">Reference proteome</keyword>
<dbReference type="EMBL" id="CP009220">
    <property type="protein sequence ID" value="ALC04738.1"/>
    <property type="molecule type" value="Genomic_DNA"/>
</dbReference>
<dbReference type="RefSeq" id="WP_053543919.1">
    <property type="nucleotide sequence ID" value="NZ_CP009220.1"/>
</dbReference>
<dbReference type="KEGG" id="cdx:CDES_01320"/>
<evidence type="ECO:0000313" key="2">
    <source>
        <dbReference type="Proteomes" id="UP000068067"/>
    </source>
</evidence>